<protein>
    <submittedName>
        <fullName evidence="1">GH3 auxin-responsive promoter</fullName>
    </submittedName>
</protein>
<reference evidence="2" key="1">
    <citation type="submission" date="2013-09" db="EMBL/GenBank/DDBJ databases">
        <title>Corchorus olitorius genome sequencing.</title>
        <authorList>
            <person name="Alam M."/>
            <person name="Haque M.S."/>
            <person name="Islam M.S."/>
            <person name="Emdad E.M."/>
            <person name="Islam M.M."/>
            <person name="Ahmed B."/>
            <person name="Halim A."/>
            <person name="Hossen Q.M.M."/>
            <person name="Hossain M.Z."/>
            <person name="Ahmed R."/>
            <person name="Khan M.M."/>
            <person name="Islam R."/>
            <person name="Rashid M.M."/>
            <person name="Khan S.A."/>
            <person name="Rahman M.S."/>
            <person name="Alam M."/>
            <person name="Yahiya A.S."/>
            <person name="Khan M.S."/>
            <person name="Azam M.S."/>
            <person name="Haque T."/>
            <person name="Lashkar M.Z.H."/>
            <person name="Akhand A.I."/>
            <person name="Morshed G."/>
            <person name="Roy S."/>
            <person name="Uddin K.S."/>
            <person name="Rabeya T."/>
            <person name="Hossain A.S."/>
            <person name="Chowdhury A."/>
            <person name="Snigdha A.R."/>
            <person name="Mortoza M.S."/>
            <person name="Matin S.A."/>
            <person name="Hoque S.M.E."/>
            <person name="Islam M.K."/>
            <person name="Roy D.K."/>
            <person name="Haider R."/>
            <person name="Moosa M.M."/>
            <person name="Elias S.M."/>
            <person name="Hasan A.M."/>
            <person name="Jahan S."/>
            <person name="Shafiuddin M."/>
            <person name="Mahmood N."/>
            <person name="Shommy N.S."/>
        </authorList>
    </citation>
    <scope>NUCLEOTIDE SEQUENCE [LARGE SCALE GENOMIC DNA]</scope>
    <source>
        <strain evidence="2">cv. O-4</strain>
    </source>
</reference>
<gene>
    <name evidence="1" type="ORF">COLO4_20813</name>
</gene>
<dbReference type="Proteomes" id="UP000187203">
    <property type="component" value="Unassembled WGS sequence"/>
</dbReference>
<dbReference type="PANTHER" id="PTHR31901:SF95">
    <property type="entry name" value="INDOLE-3-ACETIC ACID-AMIDO SYNTHETASE GH3.17-LIKE"/>
    <property type="match status" value="1"/>
</dbReference>
<name>A0A1R3IWW4_9ROSI</name>
<proteinExistence type="predicted"/>
<accession>A0A1R3IWW4</accession>
<dbReference type="AlphaFoldDB" id="A0A1R3IWW4"/>
<dbReference type="GO" id="GO:0005737">
    <property type="term" value="C:cytoplasm"/>
    <property type="evidence" value="ECO:0007669"/>
    <property type="project" value="TreeGrafter"/>
</dbReference>
<dbReference type="GO" id="GO:0016881">
    <property type="term" value="F:acid-amino acid ligase activity"/>
    <property type="evidence" value="ECO:0007669"/>
    <property type="project" value="TreeGrafter"/>
</dbReference>
<dbReference type="EMBL" id="AWUE01017424">
    <property type="protein sequence ID" value="OMO87072.1"/>
    <property type="molecule type" value="Genomic_DNA"/>
</dbReference>
<dbReference type="OrthoDB" id="1915431at2759"/>
<dbReference type="InterPro" id="IPR004993">
    <property type="entry name" value="GH3"/>
</dbReference>
<evidence type="ECO:0000313" key="1">
    <source>
        <dbReference type="EMBL" id="OMO87072.1"/>
    </source>
</evidence>
<dbReference type="Pfam" id="PF03321">
    <property type="entry name" value="GH3"/>
    <property type="match status" value="1"/>
</dbReference>
<organism evidence="1 2">
    <name type="scientific">Corchorus olitorius</name>
    <dbReference type="NCBI Taxonomy" id="93759"/>
    <lineage>
        <taxon>Eukaryota</taxon>
        <taxon>Viridiplantae</taxon>
        <taxon>Streptophyta</taxon>
        <taxon>Embryophyta</taxon>
        <taxon>Tracheophyta</taxon>
        <taxon>Spermatophyta</taxon>
        <taxon>Magnoliopsida</taxon>
        <taxon>eudicotyledons</taxon>
        <taxon>Gunneridae</taxon>
        <taxon>Pentapetalae</taxon>
        <taxon>rosids</taxon>
        <taxon>malvids</taxon>
        <taxon>Malvales</taxon>
        <taxon>Malvaceae</taxon>
        <taxon>Grewioideae</taxon>
        <taxon>Apeibeae</taxon>
        <taxon>Corchorus</taxon>
    </lineage>
</organism>
<dbReference type="PANTHER" id="PTHR31901">
    <property type="entry name" value="GH3 DOMAIN-CONTAINING PROTEIN"/>
    <property type="match status" value="1"/>
</dbReference>
<evidence type="ECO:0000313" key="2">
    <source>
        <dbReference type="Proteomes" id="UP000187203"/>
    </source>
</evidence>
<keyword evidence="2" id="KW-1185">Reference proteome</keyword>
<sequence>MASNQMETKEHEDGWQKLEELTMNAHQVQEKLFEKILKRSAGTEYLRGFLNGQADKNVFREKVPIGTYEDIKPYIDRIVNGEPSDILLADPILEFMQRKYCATSSRHFQSSDRFKTNGLDLVPGIITFSASLCS</sequence>
<comment type="caution">
    <text evidence="1">The sequence shown here is derived from an EMBL/GenBank/DDBJ whole genome shotgun (WGS) entry which is preliminary data.</text>
</comment>